<keyword evidence="2" id="KW-1185">Reference proteome</keyword>
<protein>
    <submittedName>
        <fullName evidence="1">DUF2997 domain-containing protein</fullName>
    </submittedName>
</protein>
<reference evidence="2" key="1">
    <citation type="journal article" date="2020" name="Toxins">
        <title>Phylogenomic Analysis of Secondary Metabolism in the Toxic Cyanobacterial Genera Anabaena, Dolichospermum and Aphanizomenon.</title>
        <authorList>
            <person name="Oesterholm J."/>
            <person name="Popin R.V."/>
            <person name="Fewer D.P."/>
            <person name="Sivonen K."/>
        </authorList>
    </citation>
    <scope>NUCLEOTIDE SEQUENCE [LARGE SCALE GENOMIC DNA]</scope>
    <source>
        <strain evidence="2">UHCC 0037</strain>
    </source>
</reference>
<name>A0ACC7SB80_DOLFA</name>
<organism evidence="1 2">
    <name type="scientific">Dolichospermum flos-aquae UHCC 0037</name>
    <dbReference type="NCBI Taxonomy" id="2590026"/>
    <lineage>
        <taxon>Bacteria</taxon>
        <taxon>Bacillati</taxon>
        <taxon>Cyanobacteriota</taxon>
        <taxon>Cyanophyceae</taxon>
        <taxon>Nostocales</taxon>
        <taxon>Aphanizomenonaceae</taxon>
        <taxon>Dolichospermum</taxon>
    </lineage>
</organism>
<sequence>MQYKQIEITIGKDGIITERIINGDGENCINLTAGLEKSLGNIESQELLPDSLRGEAIYQNPEIYVKQDDNLWLNQ</sequence>
<comment type="caution">
    <text evidence="1">The sequence shown here is derived from an EMBL/GenBank/DDBJ whole genome shotgun (WGS) entry which is preliminary data.</text>
</comment>
<evidence type="ECO:0000313" key="1">
    <source>
        <dbReference type="EMBL" id="MTJ45571.1"/>
    </source>
</evidence>
<dbReference type="EMBL" id="VILF01000006">
    <property type="protein sequence ID" value="MTJ45571.1"/>
    <property type="molecule type" value="Genomic_DNA"/>
</dbReference>
<evidence type="ECO:0000313" key="2">
    <source>
        <dbReference type="Proteomes" id="UP001517388"/>
    </source>
</evidence>
<gene>
    <name evidence="1" type="ORF">FJR39_21570</name>
</gene>
<dbReference type="Proteomes" id="UP001517388">
    <property type="component" value="Unassembled WGS sequence"/>
</dbReference>
<proteinExistence type="predicted"/>
<accession>A0ACC7SB80</accession>